<evidence type="ECO:0000313" key="3">
    <source>
        <dbReference type="Proteomes" id="UP000016570"/>
    </source>
</evidence>
<evidence type="ECO:0000259" key="1">
    <source>
        <dbReference type="Pfam" id="PF01272"/>
    </source>
</evidence>
<dbReference type="EMBL" id="BATJ01000022">
    <property type="protein sequence ID" value="GAD69053.1"/>
    <property type="molecule type" value="Genomic_DNA"/>
</dbReference>
<dbReference type="InterPro" id="IPR001437">
    <property type="entry name" value="Tscrpt_elong_fac_GreA/B_C"/>
</dbReference>
<dbReference type="eggNOG" id="ENOG5033ET3">
    <property type="taxonomic scope" value="Bacteria"/>
</dbReference>
<dbReference type="Gene3D" id="3.10.50.30">
    <property type="entry name" value="Transcription elongation factor, GreA/GreB, C-terminal domain"/>
    <property type="match status" value="1"/>
</dbReference>
<protein>
    <recommendedName>
        <fullName evidence="1">Transcription elongation factor GreA/GreB C-terminal domain-containing protein</fullName>
    </recommendedName>
</protein>
<dbReference type="GO" id="GO:0003677">
    <property type="term" value="F:DNA binding"/>
    <property type="evidence" value="ECO:0007669"/>
    <property type="project" value="InterPro"/>
</dbReference>
<proteinExistence type="predicted"/>
<sequence length="144" mass="16624">MLARRWSAYAPALRTWWFTSRFLTYQSPLRLLALFERYDQQADCHNGARIAVGDRVGLMDIERRHHYRVTLVNADKSRPLSGQLAVDSHLGAQLLGRVLQDEFDMILFHQRRRFVITDIVHSSRPPALLSVCGCRLCQSTEVKS</sequence>
<dbReference type="Pfam" id="PF01272">
    <property type="entry name" value="GreA_GreB"/>
    <property type="match status" value="1"/>
</dbReference>
<dbReference type="AlphaFoldDB" id="U3BRA3"/>
<gene>
    <name evidence="2" type="ORF">VPR01S_22_00450</name>
</gene>
<dbReference type="Proteomes" id="UP000016570">
    <property type="component" value="Unassembled WGS sequence"/>
</dbReference>
<name>U3BRA3_VIBPR</name>
<reference evidence="2 3" key="1">
    <citation type="submission" date="2013-09" db="EMBL/GenBank/DDBJ databases">
        <title>Whole genome shotgun sequence of Vibrio proteolyticus NBRC 13287.</title>
        <authorList>
            <person name="Isaki S."/>
            <person name="Hosoyama A."/>
            <person name="Numata M."/>
            <person name="Hashimoto M."/>
            <person name="Hosoyama Y."/>
            <person name="Tsuchikane K."/>
            <person name="Noguchi M."/>
            <person name="Hirakata S."/>
            <person name="Ichikawa N."/>
            <person name="Ohji S."/>
            <person name="Yamazoe A."/>
            <person name="Fujita N."/>
        </authorList>
    </citation>
    <scope>NUCLEOTIDE SEQUENCE [LARGE SCALE GENOMIC DNA]</scope>
    <source>
        <strain evidence="2 3">NBRC 13287</strain>
    </source>
</reference>
<keyword evidence="3" id="KW-1185">Reference proteome</keyword>
<feature type="domain" description="Transcription elongation factor GreA/GreB C-terminal" evidence="1">
    <location>
        <begin position="49"/>
        <end position="119"/>
    </location>
</feature>
<dbReference type="SUPFAM" id="SSF54534">
    <property type="entry name" value="FKBP-like"/>
    <property type="match status" value="1"/>
</dbReference>
<dbReference type="InterPro" id="IPR036953">
    <property type="entry name" value="GreA/GreB_C_sf"/>
</dbReference>
<comment type="caution">
    <text evidence="2">The sequence shown here is derived from an EMBL/GenBank/DDBJ whole genome shotgun (WGS) entry which is preliminary data.</text>
</comment>
<evidence type="ECO:0000313" key="2">
    <source>
        <dbReference type="EMBL" id="GAD69053.1"/>
    </source>
</evidence>
<dbReference type="GO" id="GO:0032784">
    <property type="term" value="P:regulation of DNA-templated transcription elongation"/>
    <property type="evidence" value="ECO:0007669"/>
    <property type="project" value="InterPro"/>
</dbReference>
<accession>U3BRA3</accession>
<dbReference type="STRING" id="1219065.VPR01S_22_00450"/>
<dbReference type="RefSeq" id="WP_021707021.1">
    <property type="nucleotide sequence ID" value="NZ_BATJ01000022.1"/>
</dbReference>
<organism evidence="2 3">
    <name type="scientific">Vibrio proteolyticus NBRC 13287</name>
    <dbReference type="NCBI Taxonomy" id="1219065"/>
    <lineage>
        <taxon>Bacteria</taxon>
        <taxon>Pseudomonadati</taxon>
        <taxon>Pseudomonadota</taxon>
        <taxon>Gammaproteobacteria</taxon>
        <taxon>Vibrionales</taxon>
        <taxon>Vibrionaceae</taxon>
        <taxon>Vibrio</taxon>
    </lineage>
</organism>